<organism evidence="6 7">
    <name type="scientific">Nitrospira moscoviensis</name>
    <dbReference type="NCBI Taxonomy" id="42253"/>
    <lineage>
        <taxon>Bacteria</taxon>
        <taxon>Pseudomonadati</taxon>
        <taxon>Nitrospirota</taxon>
        <taxon>Nitrospiria</taxon>
        <taxon>Nitrospirales</taxon>
        <taxon>Nitrospiraceae</taxon>
        <taxon>Nitrospira</taxon>
    </lineage>
</organism>
<keyword evidence="7" id="KW-1185">Reference proteome</keyword>
<keyword evidence="3" id="KW-0547">Nucleotide-binding</keyword>
<dbReference type="PROSITE" id="PS00211">
    <property type="entry name" value="ABC_TRANSPORTER_1"/>
    <property type="match status" value="1"/>
</dbReference>
<dbReference type="InterPro" id="IPR017871">
    <property type="entry name" value="ABC_transporter-like_CS"/>
</dbReference>
<dbReference type="SMART" id="SM00382">
    <property type="entry name" value="AAA"/>
    <property type="match status" value="1"/>
</dbReference>
<evidence type="ECO:0000256" key="4">
    <source>
        <dbReference type="ARBA" id="ARBA00022840"/>
    </source>
</evidence>
<dbReference type="OrthoDB" id="9804819at2"/>
<dbReference type="PROSITE" id="PS50893">
    <property type="entry name" value="ABC_TRANSPORTER_2"/>
    <property type="match status" value="1"/>
</dbReference>
<name>A0A0K2GGS5_NITMO</name>
<dbReference type="InterPro" id="IPR027417">
    <property type="entry name" value="P-loop_NTPase"/>
</dbReference>
<evidence type="ECO:0000256" key="2">
    <source>
        <dbReference type="ARBA" id="ARBA00022448"/>
    </source>
</evidence>
<dbReference type="PATRIC" id="fig|42253.5.peg.3717"/>
<evidence type="ECO:0000313" key="6">
    <source>
        <dbReference type="EMBL" id="ALA60160.1"/>
    </source>
</evidence>
<keyword evidence="2" id="KW-0813">Transport</keyword>
<keyword evidence="4" id="KW-0067">ATP-binding</keyword>
<feature type="domain" description="ABC transporter" evidence="5">
    <location>
        <begin position="9"/>
        <end position="243"/>
    </location>
</feature>
<evidence type="ECO:0000256" key="1">
    <source>
        <dbReference type="ARBA" id="ARBA00005417"/>
    </source>
</evidence>
<dbReference type="STRING" id="42253.NITMOv2_3769"/>
<sequence length="321" mass="35550">MQNETKHVVQTEALRKVFRVGFWGRRVVAVEGLSLEVRKGEVFGFLGPNGAGKTTTLKMLMGLIYPTSGDAQLFGHPVGDPNAKAKLGFLPESPYFYDYLTSREFLAFYGHLFGLWGATLNKRVDELLELVGMTHACDLQLRKFSKGMLQRVGIAQALINDPELVILDEPMSGLDPIGRKEVRDLILRLKEAGKTVMFSSHILHDAEMLCDRVAMIMKGKLVACGEVADLIERGATQEVEMVVDRLSSGGIEQLRSLATKVVLHGERVLAVLNAQRDVDEALDVLRANRAKLVSLVPHKASLEDLFVKEAHRVQQVGEVHV</sequence>
<dbReference type="AlphaFoldDB" id="A0A0K2GGS5"/>
<dbReference type="Gene3D" id="3.40.50.300">
    <property type="entry name" value="P-loop containing nucleotide triphosphate hydrolases"/>
    <property type="match status" value="1"/>
</dbReference>
<dbReference type="SUPFAM" id="SSF52540">
    <property type="entry name" value="P-loop containing nucleoside triphosphate hydrolases"/>
    <property type="match status" value="1"/>
</dbReference>
<dbReference type="EMBL" id="CP011801">
    <property type="protein sequence ID" value="ALA60160.1"/>
    <property type="molecule type" value="Genomic_DNA"/>
</dbReference>
<dbReference type="GO" id="GO:0005524">
    <property type="term" value="F:ATP binding"/>
    <property type="evidence" value="ECO:0007669"/>
    <property type="project" value="UniProtKB-KW"/>
</dbReference>
<accession>A0A0K2GGS5</accession>
<gene>
    <name evidence="6" type="ORF">NITMOv2_3769</name>
</gene>
<dbReference type="PANTHER" id="PTHR43335">
    <property type="entry name" value="ABC TRANSPORTER, ATP-BINDING PROTEIN"/>
    <property type="match status" value="1"/>
</dbReference>
<reference evidence="6 7" key="1">
    <citation type="journal article" date="2015" name="Proc. Natl. Acad. Sci. U.S.A.">
        <title>Expanded metabolic versatility of ubiquitous nitrite-oxidizing bacteria from the genus Nitrospira.</title>
        <authorList>
            <person name="Koch H."/>
            <person name="Lucker S."/>
            <person name="Albertsen M."/>
            <person name="Kitzinger K."/>
            <person name="Herbold C."/>
            <person name="Spieck E."/>
            <person name="Nielsen P.H."/>
            <person name="Wagner M."/>
            <person name="Daims H."/>
        </authorList>
    </citation>
    <scope>NUCLEOTIDE SEQUENCE [LARGE SCALE GENOMIC DNA]</scope>
    <source>
        <strain evidence="6 7">NSP M-1</strain>
    </source>
</reference>
<dbReference type="InterPro" id="IPR003593">
    <property type="entry name" value="AAA+_ATPase"/>
</dbReference>
<dbReference type="Proteomes" id="UP000069205">
    <property type="component" value="Chromosome"/>
</dbReference>
<dbReference type="KEGG" id="nmv:NITMOv2_3769"/>
<evidence type="ECO:0000313" key="7">
    <source>
        <dbReference type="Proteomes" id="UP000069205"/>
    </source>
</evidence>
<dbReference type="Pfam" id="PF00005">
    <property type="entry name" value="ABC_tran"/>
    <property type="match status" value="1"/>
</dbReference>
<evidence type="ECO:0000256" key="3">
    <source>
        <dbReference type="ARBA" id="ARBA00022741"/>
    </source>
</evidence>
<evidence type="ECO:0000259" key="5">
    <source>
        <dbReference type="PROSITE" id="PS50893"/>
    </source>
</evidence>
<dbReference type="PANTHER" id="PTHR43335:SF4">
    <property type="entry name" value="ABC TRANSPORTER, ATP-BINDING PROTEIN"/>
    <property type="match status" value="1"/>
</dbReference>
<proteinExistence type="inferred from homology"/>
<protein>
    <recommendedName>
        <fullName evidence="5">ABC transporter domain-containing protein</fullName>
    </recommendedName>
</protein>
<dbReference type="InterPro" id="IPR003439">
    <property type="entry name" value="ABC_transporter-like_ATP-bd"/>
</dbReference>
<comment type="similarity">
    <text evidence="1">Belongs to the ABC transporter superfamily.</text>
</comment>
<dbReference type="GO" id="GO:0016887">
    <property type="term" value="F:ATP hydrolysis activity"/>
    <property type="evidence" value="ECO:0007669"/>
    <property type="project" value="InterPro"/>
</dbReference>